<keyword evidence="1" id="KW-0378">Hydrolase</keyword>
<evidence type="ECO:0000256" key="1">
    <source>
        <dbReference type="ARBA" id="ARBA00022801"/>
    </source>
</evidence>
<name>A0A413VE23_9BACE</name>
<organism evidence="4 5">
    <name type="scientific">Bacteroides nordii</name>
    <dbReference type="NCBI Taxonomy" id="291645"/>
    <lineage>
        <taxon>Bacteria</taxon>
        <taxon>Pseudomonadati</taxon>
        <taxon>Bacteroidota</taxon>
        <taxon>Bacteroidia</taxon>
        <taxon>Bacteroidales</taxon>
        <taxon>Bacteroidaceae</taxon>
        <taxon>Bacteroides</taxon>
    </lineage>
</organism>
<comment type="caution">
    <text evidence="4">The sequence shown here is derived from an EMBL/GenBank/DDBJ whole genome shotgun (WGS) entry which is preliminary data.</text>
</comment>
<dbReference type="RefSeq" id="WP_122202122.1">
    <property type="nucleotide sequence ID" value="NZ_CABJFV010000021.1"/>
</dbReference>
<dbReference type="AlphaFoldDB" id="A0A413VE23"/>
<evidence type="ECO:0000313" key="4">
    <source>
        <dbReference type="EMBL" id="RHB31764.1"/>
    </source>
</evidence>
<accession>A0A413VE23</accession>
<dbReference type="EMBL" id="QSGO01000021">
    <property type="protein sequence ID" value="RHB31764.1"/>
    <property type="molecule type" value="Genomic_DNA"/>
</dbReference>
<dbReference type="Pfam" id="PF03629">
    <property type="entry name" value="SASA"/>
    <property type="match status" value="1"/>
</dbReference>
<evidence type="ECO:0000313" key="5">
    <source>
        <dbReference type="Proteomes" id="UP000284379"/>
    </source>
</evidence>
<evidence type="ECO:0000259" key="3">
    <source>
        <dbReference type="Pfam" id="PF03629"/>
    </source>
</evidence>
<sequence length="258" mass="28973">MKSSIFISLFVLLCMGTSAQEYDLFLCIGQSNMAGRGYMSEEVLDTIPGVYLFNDRGQFEKAVNPLNRYSTIRKGMELQRVGPSYSFSKMIAVKTGRAVGLIVNARGGSSIQSWEKGAKNGYYEEVLHRVKAAMEYGTLKAVIWHQGESDASKPELYKKQLAKLVANLRQDLNLPDLFFVAGEIAHWNRRELSAESGKTFNEMIRHIGDFIPHAACVSSEGLSPLIDENDPHFDTNSQVILGERYAKEILKHCYSINY</sequence>
<dbReference type="InterPro" id="IPR005181">
    <property type="entry name" value="SASA"/>
</dbReference>
<gene>
    <name evidence="4" type="ORF">DW888_17615</name>
</gene>
<dbReference type="InterPro" id="IPR036514">
    <property type="entry name" value="SGNH_hydro_sf"/>
</dbReference>
<proteinExistence type="predicted"/>
<keyword evidence="2" id="KW-0732">Signal</keyword>
<evidence type="ECO:0000256" key="2">
    <source>
        <dbReference type="SAM" id="SignalP"/>
    </source>
</evidence>
<feature type="domain" description="Sialate O-acetylesterase" evidence="3">
    <location>
        <begin position="22"/>
        <end position="250"/>
    </location>
</feature>
<dbReference type="PANTHER" id="PTHR31988:SF19">
    <property type="entry name" value="9-O-ACETYL-N-ACETYLNEURAMINIC ACID DEACETYLASE-RELATED"/>
    <property type="match status" value="1"/>
</dbReference>
<dbReference type="InterPro" id="IPR052940">
    <property type="entry name" value="Carb_Esterase_6"/>
</dbReference>
<dbReference type="PANTHER" id="PTHR31988">
    <property type="entry name" value="ESTERASE, PUTATIVE (DUF303)-RELATED"/>
    <property type="match status" value="1"/>
</dbReference>
<dbReference type="SUPFAM" id="SSF52266">
    <property type="entry name" value="SGNH hydrolase"/>
    <property type="match status" value="1"/>
</dbReference>
<dbReference type="Proteomes" id="UP000284379">
    <property type="component" value="Unassembled WGS sequence"/>
</dbReference>
<feature type="chain" id="PRO_5019403115" evidence="2">
    <location>
        <begin position="20"/>
        <end position="258"/>
    </location>
</feature>
<reference evidence="4 5" key="1">
    <citation type="submission" date="2018-08" db="EMBL/GenBank/DDBJ databases">
        <title>A genome reference for cultivated species of the human gut microbiota.</title>
        <authorList>
            <person name="Zou Y."/>
            <person name="Xue W."/>
            <person name="Luo G."/>
        </authorList>
    </citation>
    <scope>NUCLEOTIDE SEQUENCE [LARGE SCALE GENOMIC DNA]</scope>
    <source>
        <strain evidence="4 5">AM40-30BH</strain>
    </source>
</reference>
<dbReference type="GO" id="GO:0016788">
    <property type="term" value="F:hydrolase activity, acting on ester bonds"/>
    <property type="evidence" value="ECO:0007669"/>
    <property type="project" value="UniProtKB-ARBA"/>
</dbReference>
<protein>
    <submittedName>
        <fullName evidence="4">Sialate O-acetylesterase</fullName>
    </submittedName>
</protein>
<dbReference type="Gene3D" id="3.40.50.1110">
    <property type="entry name" value="SGNH hydrolase"/>
    <property type="match status" value="1"/>
</dbReference>
<feature type="signal peptide" evidence="2">
    <location>
        <begin position="1"/>
        <end position="19"/>
    </location>
</feature>